<dbReference type="STRING" id="675864.SAMN04489747_1642"/>
<dbReference type="Proteomes" id="UP000198546">
    <property type="component" value="Chromosome i"/>
</dbReference>
<dbReference type="Pfam" id="PF01804">
    <property type="entry name" value="Penicil_amidase"/>
    <property type="match status" value="1"/>
</dbReference>
<dbReference type="SUPFAM" id="SSF56235">
    <property type="entry name" value="N-terminal nucleophile aminohydrolases (Ntn hydrolases)"/>
    <property type="match status" value="1"/>
</dbReference>
<dbReference type="InterPro" id="IPR023343">
    <property type="entry name" value="Penicillin_amidase_dom1"/>
</dbReference>
<dbReference type="InterPro" id="IPR002692">
    <property type="entry name" value="S45"/>
</dbReference>
<feature type="binding site" evidence="5">
    <location>
        <position position="245"/>
    </location>
    <ligand>
        <name>Ca(2+)</name>
        <dbReference type="ChEBI" id="CHEBI:29108"/>
    </ligand>
</feature>
<feature type="binding site" evidence="5">
    <location>
        <position position="248"/>
    </location>
    <ligand>
        <name>Ca(2+)</name>
        <dbReference type="ChEBI" id="CHEBI:29108"/>
    </ligand>
</feature>
<feature type="active site" description="Nucleophile" evidence="4">
    <location>
        <position position="172"/>
    </location>
</feature>
<organism evidence="6 7">
    <name type="scientific">Auraticoccus monumenti</name>
    <dbReference type="NCBI Taxonomy" id="675864"/>
    <lineage>
        <taxon>Bacteria</taxon>
        <taxon>Bacillati</taxon>
        <taxon>Actinomycetota</taxon>
        <taxon>Actinomycetes</taxon>
        <taxon>Propionibacteriales</taxon>
        <taxon>Propionibacteriaceae</taxon>
        <taxon>Auraticoccus</taxon>
    </lineage>
</organism>
<dbReference type="Gene3D" id="3.60.20.10">
    <property type="entry name" value="Glutamine Phosphoribosylpyrophosphate, subunit 1, domain 1"/>
    <property type="match status" value="1"/>
</dbReference>
<evidence type="ECO:0000256" key="1">
    <source>
        <dbReference type="ARBA" id="ARBA00006586"/>
    </source>
</evidence>
<evidence type="ECO:0000256" key="4">
    <source>
        <dbReference type="PIRSR" id="PIRSR001227-1"/>
    </source>
</evidence>
<comment type="similarity">
    <text evidence="1">Belongs to the peptidase S45 family.</text>
</comment>
<dbReference type="PIRSF" id="PIRSF001227">
    <property type="entry name" value="Pen_acylase"/>
    <property type="match status" value="1"/>
</dbReference>
<evidence type="ECO:0000256" key="5">
    <source>
        <dbReference type="PIRSR" id="PIRSR001227-2"/>
    </source>
</evidence>
<gene>
    <name evidence="6" type="ORF">SAMN04489747_1642</name>
</gene>
<dbReference type="Gene3D" id="1.10.1400.10">
    <property type="match status" value="1"/>
</dbReference>
<dbReference type="OrthoDB" id="5240333at2"/>
<dbReference type="AlphaFoldDB" id="A0A1G6X8L6"/>
<keyword evidence="2" id="KW-0378">Hydrolase</keyword>
<dbReference type="GO" id="GO:0017000">
    <property type="term" value="P:antibiotic biosynthetic process"/>
    <property type="evidence" value="ECO:0007669"/>
    <property type="project" value="InterPro"/>
</dbReference>
<dbReference type="RefSeq" id="WP_090592266.1">
    <property type="nucleotide sequence ID" value="NZ_LT629688.1"/>
</dbReference>
<proteinExistence type="inferred from homology"/>
<dbReference type="InterPro" id="IPR043147">
    <property type="entry name" value="Penicillin_amidase_A-knob"/>
</dbReference>
<dbReference type="PANTHER" id="PTHR34218:SF4">
    <property type="entry name" value="ACYL-HOMOSERINE LACTONE ACYLASE QUIP"/>
    <property type="match status" value="1"/>
</dbReference>
<keyword evidence="5" id="KW-0479">Metal-binding</keyword>
<protein>
    <submittedName>
        <fullName evidence="6">Penicillin amidase</fullName>
    </submittedName>
</protein>
<dbReference type="PANTHER" id="PTHR34218">
    <property type="entry name" value="PEPTIDASE S45 PENICILLIN AMIDASE"/>
    <property type="match status" value="1"/>
</dbReference>
<sequence>MTGEVRRDAYGIPHLRAPDVLALARLQGRVAAQDRAWQMELERWRMEGRTAETLGPAWLGWDVFARQVRLEATARAAFEALDPATRAWVEAYVEGVDEALPAAAGRSPELAGLGVTASTVRPWAPWTPLGVFFVQHVLFASFPGKLWRSLVAERLGPDALDLLSIEGATGGSNAVGVAGRHTDSGLPVIAGDPHRTIELPGVYAQVRLACPDFDVVGLAFPGVPGVQHFGHAGEVAWAITNAMADYQDLYREELRTGPDGLQVREADGWRAAAPSTETVRVRDADPVEVTVLVTARGPVVTGLDPSSAPGSDPAPVHSLRVPSQVGADLGFGALLPLLRSRSTEDVERALDAWVEPVNSVVVADTTGRLRHLLAGRVPDRDARLRRLPGRGWDPADRWRPGWVARPARDVEDHVVNANDRASGGGLGEEYAPPHRALRLDELVREQVAAGPVTPAGASRLSLDTKLGAVEVARPFLARAQVADAAEVLRRRLLDWDARCDAGSPTAGAWADWRHELVAWFVAHPALAPLQQPHPHAALFGPWLHVPARVGLAWERLLTRGAVLGIDPDEGVRVALERAAARADARPWGERHRLAADHGLGRSTGTDVPLAGDANCVLATSTAPGVGDSAVKGPVARYVWDLADRGRSGWVVPFGSSGDPGSPHHLDQLPLWLSGELVPLVTDWDRLVPDPTPEPEEPR</sequence>
<dbReference type="InterPro" id="IPR043146">
    <property type="entry name" value="Penicillin_amidase_N_B-knob"/>
</dbReference>
<dbReference type="InterPro" id="IPR029055">
    <property type="entry name" value="Ntn_hydrolases_N"/>
</dbReference>
<evidence type="ECO:0000256" key="3">
    <source>
        <dbReference type="ARBA" id="ARBA00023145"/>
    </source>
</evidence>
<dbReference type="Gene3D" id="1.10.439.10">
    <property type="entry name" value="Penicillin Amidohydrolase, domain 1"/>
    <property type="match status" value="1"/>
</dbReference>
<evidence type="ECO:0000256" key="2">
    <source>
        <dbReference type="ARBA" id="ARBA00022801"/>
    </source>
</evidence>
<keyword evidence="5" id="KW-0106">Calcium</keyword>
<keyword evidence="7" id="KW-1185">Reference proteome</keyword>
<comment type="cofactor">
    <cofactor evidence="5">
        <name>Ca(2+)</name>
        <dbReference type="ChEBI" id="CHEBI:29108"/>
    </cofactor>
    <text evidence="5">Binds 1 Ca(2+) ion per dimer.</text>
</comment>
<dbReference type="Gene3D" id="2.30.120.10">
    <property type="match status" value="1"/>
</dbReference>
<name>A0A1G6X8L6_9ACTN</name>
<dbReference type="InterPro" id="IPR014395">
    <property type="entry name" value="Pen/GL7ACA/AHL_acylase"/>
</dbReference>
<keyword evidence="3" id="KW-0865">Zymogen</keyword>
<dbReference type="GO" id="GO:0016811">
    <property type="term" value="F:hydrolase activity, acting on carbon-nitrogen (but not peptide) bonds, in linear amides"/>
    <property type="evidence" value="ECO:0007669"/>
    <property type="project" value="InterPro"/>
</dbReference>
<reference evidence="6 7" key="1">
    <citation type="submission" date="2016-10" db="EMBL/GenBank/DDBJ databases">
        <authorList>
            <person name="de Groot N.N."/>
        </authorList>
    </citation>
    <scope>NUCLEOTIDE SEQUENCE [LARGE SCALE GENOMIC DNA]</scope>
    <source>
        <strain evidence="6 7">MON 2.2</strain>
    </source>
</reference>
<evidence type="ECO:0000313" key="6">
    <source>
        <dbReference type="EMBL" id="SDD74540.1"/>
    </source>
</evidence>
<dbReference type="GO" id="GO:0046872">
    <property type="term" value="F:metal ion binding"/>
    <property type="evidence" value="ECO:0007669"/>
    <property type="project" value="UniProtKB-KW"/>
</dbReference>
<evidence type="ECO:0000313" key="7">
    <source>
        <dbReference type="Proteomes" id="UP000198546"/>
    </source>
</evidence>
<accession>A0A1G6X8L6</accession>
<dbReference type="EMBL" id="LT629688">
    <property type="protein sequence ID" value="SDD74540.1"/>
    <property type="molecule type" value="Genomic_DNA"/>
</dbReference>